<evidence type="ECO:0000313" key="2">
    <source>
        <dbReference type="EnsemblMetazoa" id="G17877.1:cds"/>
    </source>
</evidence>
<sequence>MRRQKHRESPLICPLDRYWDNVAGICKECRSGFNHLNCSIPCRFPSYSFECRNKCNCSDQICSNILGCNMNYVRRRKQELGEKEMQIVCNDGYHGLDCLKPCRYPNFGLLCQNKCDCNETICSNVRGCILDISTKFVTEVEHLGEELENSSVDSSMDSSGDINIGILTTIIIAFFLVIIVLTQLIRKQCGRRTPSFETNYNTYHICSSYDDLL</sequence>
<name>A0A8W8JDF6_MAGGI</name>
<dbReference type="Gene3D" id="2.170.300.10">
    <property type="entry name" value="Tie2 ligand-binding domain superfamily"/>
    <property type="match status" value="1"/>
</dbReference>
<feature type="transmembrane region" description="Helical" evidence="1">
    <location>
        <begin position="164"/>
        <end position="185"/>
    </location>
</feature>
<dbReference type="Proteomes" id="UP000005408">
    <property type="component" value="Unassembled WGS sequence"/>
</dbReference>
<keyword evidence="1" id="KW-0472">Membrane</keyword>
<dbReference type="EnsemblMetazoa" id="G17877.1">
    <property type="protein sequence ID" value="G17877.1:cds"/>
    <property type="gene ID" value="G17877"/>
</dbReference>
<keyword evidence="3" id="KW-1185">Reference proteome</keyword>
<accession>A0A8W8JDF6</accession>
<protein>
    <submittedName>
        <fullName evidence="2">Uncharacterized protein</fullName>
    </submittedName>
</protein>
<proteinExistence type="predicted"/>
<organism evidence="2 3">
    <name type="scientific">Magallana gigas</name>
    <name type="common">Pacific oyster</name>
    <name type="synonym">Crassostrea gigas</name>
    <dbReference type="NCBI Taxonomy" id="29159"/>
    <lineage>
        <taxon>Eukaryota</taxon>
        <taxon>Metazoa</taxon>
        <taxon>Spiralia</taxon>
        <taxon>Lophotrochozoa</taxon>
        <taxon>Mollusca</taxon>
        <taxon>Bivalvia</taxon>
        <taxon>Autobranchia</taxon>
        <taxon>Pteriomorphia</taxon>
        <taxon>Ostreida</taxon>
        <taxon>Ostreoidea</taxon>
        <taxon>Ostreidae</taxon>
        <taxon>Magallana</taxon>
    </lineage>
</organism>
<evidence type="ECO:0000313" key="3">
    <source>
        <dbReference type="Proteomes" id="UP000005408"/>
    </source>
</evidence>
<keyword evidence="1" id="KW-1133">Transmembrane helix</keyword>
<evidence type="ECO:0000256" key="1">
    <source>
        <dbReference type="SAM" id="Phobius"/>
    </source>
</evidence>
<dbReference type="AlphaFoldDB" id="A0A8W8JDF6"/>
<reference evidence="2" key="1">
    <citation type="submission" date="2022-08" db="UniProtKB">
        <authorList>
            <consortium name="EnsemblMetazoa"/>
        </authorList>
    </citation>
    <scope>IDENTIFICATION</scope>
    <source>
        <strain evidence="2">05x7-T-G4-1.051#20</strain>
    </source>
</reference>
<keyword evidence="1" id="KW-0812">Transmembrane</keyword>